<accession>A0A0F9KXA5</accession>
<name>A0A0F9KXA5_9ZZZZ</name>
<dbReference type="Gene3D" id="1.10.620.20">
    <property type="entry name" value="Ribonucleotide Reductase, subunit A"/>
    <property type="match status" value="1"/>
</dbReference>
<dbReference type="AlphaFoldDB" id="A0A0F9KXA5"/>
<dbReference type="InterPro" id="IPR009078">
    <property type="entry name" value="Ferritin-like_SF"/>
</dbReference>
<organism evidence="2">
    <name type="scientific">marine sediment metagenome</name>
    <dbReference type="NCBI Taxonomy" id="412755"/>
    <lineage>
        <taxon>unclassified sequences</taxon>
        <taxon>metagenomes</taxon>
        <taxon>ecological metagenomes</taxon>
    </lineage>
</organism>
<feature type="domain" description="TRASH" evidence="1">
    <location>
        <begin position="58"/>
        <end position="95"/>
    </location>
</feature>
<reference evidence="2" key="1">
    <citation type="journal article" date="2015" name="Nature">
        <title>Complex archaea that bridge the gap between prokaryotes and eukaryotes.</title>
        <authorList>
            <person name="Spang A."/>
            <person name="Saw J.H."/>
            <person name="Jorgensen S.L."/>
            <person name="Zaremba-Niedzwiedzka K."/>
            <person name="Martijn J."/>
            <person name="Lind A.E."/>
            <person name="van Eijk R."/>
            <person name="Schleper C."/>
            <person name="Guy L."/>
            <person name="Ettema T.J."/>
        </authorList>
    </citation>
    <scope>NUCLEOTIDE SEQUENCE</scope>
</reference>
<dbReference type="InterPro" id="IPR011017">
    <property type="entry name" value="TRASH_dom"/>
</dbReference>
<dbReference type="SUPFAM" id="SSF47240">
    <property type="entry name" value="Ferritin-like"/>
    <property type="match status" value="1"/>
</dbReference>
<protein>
    <recommendedName>
        <fullName evidence="1">TRASH domain-containing protein</fullName>
    </recommendedName>
</protein>
<evidence type="ECO:0000313" key="2">
    <source>
        <dbReference type="EMBL" id="KKM79456.1"/>
    </source>
</evidence>
<dbReference type="GO" id="GO:0016491">
    <property type="term" value="F:oxidoreductase activity"/>
    <property type="evidence" value="ECO:0007669"/>
    <property type="project" value="InterPro"/>
</dbReference>
<dbReference type="InterPro" id="IPR012348">
    <property type="entry name" value="RNR-like"/>
</dbReference>
<proteinExistence type="predicted"/>
<comment type="caution">
    <text evidence="2">The sequence shown here is derived from an EMBL/GenBank/DDBJ whole genome shotgun (WGS) entry which is preliminary data.</text>
</comment>
<dbReference type="SMART" id="SM00746">
    <property type="entry name" value="TRASH"/>
    <property type="match status" value="1"/>
</dbReference>
<dbReference type="InterPro" id="IPR007029">
    <property type="entry name" value="YHS_dom"/>
</dbReference>
<dbReference type="Pfam" id="PF04945">
    <property type="entry name" value="YHS"/>
    <property type="match status" value="1"/>
</dbReference>
<evidence type="ECO:0000259" key="1">
    <source>
        <dbReference type="SMART" id="SM00746"/>
    </source>
</evidence>
<gene>
    <name evidence="2" type="ORF">LCGC14_1349750</name>
</gene>
<sequence length="115" mass="12682">MEALVYFLIWAVAIVLMMRLGCGKHVMGGGNANPDNSDDGGQAMSEGLRWIPPLKDVDPVCGKTVRTDRAKPSVHDGSVYYFCSRDCREIFEAAPEQYTGHVAKDSRPQLENSHV</sequence>
<dbReference type="EMBL" id="LAZR01008332">
    <property type="protein sequence ID" value="KKM79456.1"/>
    <property type="molecule type" value="Genomic_DNA"/>
</dbReference>